<reference evidence="2 3" key="1">
    <citation type="submission" date="2016-11" db="EMBL/GenBank/DDBJ databases">
        <title>The macronuclear genome of Stentor coeruleus: a giant cell with tiny introns.</title>
        <authorList>
            <person name="Slabodnick M."/>
            <person name="Ruby J.G."/>
            <person name="Reiff S.B."/>
            <person name="Swart E.C."/>
            <person name="Gosai S."/>
            <person name="Prabakaran S."/>
            <person name="Witkowska E."/>
            <person name="Larue G.E."/>
            <person name="Fisher S."/>
            <person name="Freeman R.M."/>
            <person name="Gunawardena J."/>
            <person name="Chu W."/>
            <person name="Stover N.A."/>
            <person name="Gregory B.D."/>
            <person name="Nowacki M."/>
            <person name="Derisi J."/>
            <person name="Roy S.W."/>
            <person name="Marshall W.F."/>
            <person name="Sood P."/>
        </authorList>
    </citation>
    <scope>NUCLEOTIDE SEQUENCE [LARGE SCALE GENOMIC DNA]</scope>
    <source>
        <strain evidence="2">WM001</strain>
    </source>
</reference>
<feature type="transmembrane region" description="Helical" evidence="1">
    <location>
        <begin position="21"/>
        <end position="42"/>
    </location>
</feature>
<feature type="transmembrane region" description="Helical" evidence="1">
    <location>
        <begin position="48"/>
        <end position="72"/>
    </location>
</feature>
<evidence type="ECO:0000256" key="1">
    <source>
        <dbReference type="SAM" id="Phobius"/>
    </source>
</evidence>
<feature type="transmembrane region" description="Helical" evidence="1">
    <location>
        <begin position="84"/>
        <end position="110"/>
    </location>
</feature>
<keyword evidence="3" id="KW-1185">Reference proteome</keyword>
<accession>A0A1R2BUF4</accession>
<name>A0A1R2BUF4_9CILI</name>
<protein>
    <submittedName>
        <fullName evidence="2">Uncharacterized protein</fullName>
    </submittedName>
</protein>
<sequence>MFKCRYLSKISLKKLRILTSGLLIASITLQLFLFTTSCIVVKNFQDSQFHSIICALSFISFIILVFSGFIGWRIRKGIGKFERFGVICTFIVLLSTAGAELYYAILISAIKKNMLTELSLCKVSEVFAQIYWDYKHLYSLCPSLSDCTCFSSKLCGTPLIHELYSAFSCNGLCGLGTKDCTESLEKVIIKISSIYGATLGLSFGFLMLCLLAFIIIIKKQKNHREELPFQAPMRNINEFEGISAVIEKSQGNHIDFPRSHSPVVTDIRLQHGDISSIQHKSYSDDSLSE</sequence>
<dbReference type="EMBL" id="MPUH01000426">
    <property type="protein sequence ID" value="OMJ80386.1"/>
    <property type="molecule type" value="Genomic_DNA"/>
</dbReference>
<proteinExistence type="predicted"/>
<keyword evidence="1" id="KW-1133">Transmembrane helix</keyword>
<keyword evidence="1" id="KW-0472">Membrane</keyword>
<evidence type="ECO:0000313" key="2">
    <source>
        <dbReference type="EMBL" id="OMJ80386.1"/>
    </source>
</evidence>
<dbReference type="AlphaFoldDB" id="A0A1R2BUF4"/>
<keyword evidence="1" id="KW-0812">Transmembrane</keyword>
<evidence type="ECO:0000313" key="3">
    <source>
        <dbReference type="Proteomes" id="UP000187209"/>
    </source>
</evidence>
<dbReference type="Proteomes" id="UP000187209">
    <property type="component" value="Unassembled WGS sequence"/>
</dbReference>
<feature type="transmembrane region" description="Helical" evidence="1">
    <location>
        <begin position="194"/>
        <end position="217"/>
    </location>
</feature>
<organism evidence="2 3">
    <name type="scientific">Stentor coeruleus</name>
    <dbReference type="NCBI Taxonomy" id="5963"/>
    <lineage>
        <taxon>Eukaryota</taxon>
        <taxon>Sar</taxon>
        <taxon>Alveolata</taxon>
        <taxon>Ciliophora</taxon>
        <taxon>Postciliodesmatophora</taxon>
        <taxon>Heterotrichea</taxon>
        <taxon>Heterotrichida</taxon>
        <taxon>Stentoridae</taxon>
        <taxon>Stentor</taxon>
    </lineage>
</organism>
<comment type="caution">
    <text evidence="2">The sequence shown here is derived from an EMBL/GenBank/DDBJ whole genome shotgun (WGS) entry which is preliminary data.</text>
</comment>
<gene>
    <name evidence="2" type="ORF">SteCoe_19381</name>
</gene>